<protein>
    <submittedName>
        <fullName evidence="1">Uncharacterized protein</fullName>
    </submittedName>
</protein>
<proteinExistence type="predicted"/>
<sequence length="73" mass="8349">MEPKQALETMCYISSRTWDGTVYTISDIRFPEYNGKQVLVSLINGKNTATWMDCREQDLAQVKANWNALGIAY</sequence>
<evidence type="ECO:0000313" key="1">
    <source>
        <dbReference type="EMBL" id="QJH99168.1"/>
    </source>
</evidence>
<gene>
    <name evidence="1" type="ORF">TM448B01517_0002</name>
</gene>
<dbReference type="AlphaFoldDB" id="A0A6M3XMM5"/>
<name>A0A6M3XMM5_9ZZZZ</name>
<organism evidence="1">
    <name type="scientific">viral metagenome</name>
    <dbReference type="NCBI Taxonomy" id="1070528"/>
    <lineage>
        <taxon>unclassified sequences</taxon>
        <taxon>metagenomes</taxon>
        <taxon>organismal metagenomes</taxon>
    </lineage>
</organism>
<dbReference type="EMBL" id="MT144773">
    <property type="protein sequence ID" value="QJH99168.1"/>
    <property type="molecule type" value="Genomic_DNA"/>
</dbReference>
<reference evidence="1" key="1">
    <citation type="submission" date="2020-03" db="EMBL/GenBank/DDBJ databases">
        <title>The deep terrestrial virosphere.</title>
        <authorList>
            <person name="Holmfeldt K."/>
            <person name="Nilsson E."/>
            <person name="Simone D."/>
            <person name="Lopez-Fernandez M."/>
            <person name="Wu X."/>
            <person name="de Brujin I."/>
            <person name="Lundin D."/>
            <person name="Andersson A."/>
            <person name="Bertilsson S."/>
            <person name="Dopson M."/>
        </authorList>
    </citation>
    <scope>NUCLEOTIDE SEQUENCE</scope>
    <source>
        <strain evidence="1">TM448B01517</strain>
    </source>
</reference>
<accession>A0A6M3XMM5</accession>